<dbReference type="GO" id="GO:0043565">
    <property type="term" value="F:sequence-specific DNA binding"/>
    <property type="evidence" value="ECO:0007669"/>
    <property type="project" value="InterPro"/>
</dbReference>
<dbReference type="AlphaFoldDB" id="A0AAV8G1W0"/>
<organism evidence="2 3">
    <name type="scientific">Rhynchospora pubera</name>
    <dbReference type="NCBI Taxonomy" id="906938"/>
    <lineage>
        <taxon>Eukaryota</taxon>
        <taxon>Viridiplantae</taxon>
        <taxon>Streptophyta</taxon>
        <taxon>Embryophyta</taxon>
        <taxon>Tracheophyta</taxon>
        <taxon>Spermatophyta</taxon>
        <taxon>Magnoliopsida</taxon>
        <taxon>Liliopsida</taxon>
        <taxon>Poales</taxon>
        <taxon>Cyperaceae</taxon>
        <taxon>Cyperoideae</taxon>
        <taxon>Rhynchosporeae</taxon>
        <taxon>Rhynchospora</taxon>
    </lineage>
</organism>
<dbReference type="GO" id="GO:0006351">
    <property type="term" value="P:DNA-templated transcription"/>
    <property type="evidence" value="ECO:0007669"/>
    <property type="project" value="InterPro"/>
</dbReference>
<sequence length="231" mass="26537">METDSEADDFFQRWFNHLYQIRRDLRTARYSLGDRQKVQSVVDQSIAHYESYYRVRSEISQFDPVRAFTTPWATSVERGVVFWLAGWRPNTLVHLLYSESSRRFESQLQDLLSGTGSGDLGDLSPTQLKLVDELQRRTIQEEDELELEMSRLHEDLATRFIETGSAELGDAPGRMKDIIARADDLRMRTLHAALKVLCRPIQAVDLLIAAADFEIGIRNFGLKHENEMGGT</sequence>
<proteinExistence type="predicted"/>
<comment type="caution">
    <text evidence="2">The sequence shown here is derived from an EMBL/GenBank/DDBJ whole genome shotgun (WGS) entry which is preliminary data.</text>
</comment>
<dbReference type="PANTHER" id="PTHR46354:SF12">
    <property type="entry name" value="DNA-BINDING PROTEIN-LIKE PROTEIN"/>
    <property type="match status" value="1"/>
</dbReference>
<dbReference type="Pfam" id="PF14144">
    <property type="entry name" value="DOG1"/>
    <property type="match status" value="1"/>
</dbReference>
<gene>
    <name evidence="2" type="ORF">LUZ62_048922</name>
</gene>
<accession>A0AAV8G1W0</accession>
<protein>
    <submittedName>
        <fullName evidence="2">Transcription factor-like protein</fullName>
    </submittedName>
</protein>
<dbReference type="InterPro" id="IPR025422">
    <property type="entry name" value="TGA_domain"/>
</dbReference>
<evidence type="ECO:0000259" key="1">
    <source>
        <dbReference type="PROSITE" id="PS51806"/>
    </source>
</evidence>
<keyword evidence="3" id="KW-1185">Reference proteome</keyword>
<dbReference type="Proteomes" id="UP001140206">
    <property type="component" value="Chromosome 2"/>
</dbReference>
<dbReference type="PROSITE" id="PS51806">
    <property type="entry name" value="DOG1"/>
    <property type="match status" value="1"/>
</dbReference>
<dbReference type="PANTHER" id="PTHR46354">
    <property type="entry name" value="DOG1 DOMAIN-CONTAINING PROTEIN"/>
    <property type="match status" value="1"/>
</dbReference>
<name>A0AAV8G1W0_9POAL</name>
<dbReference type="InterPro" id="IPR051886">
    <property type="entry name" value="Seed_Dev/Stress_Resp_Reg"/>
</dbReference>
<evidence type="ECO:0000313" key="2">
    <source>
        <dbReference type="EMBL" id="KAJ4797676.1"/>
    </source>
</evidence>
<feature type="domain" description="DOG1" evidence="1">
    <location>
        <begin position="4"/>
        <end position="227"/>
    </location>
</feature>
<reference evidence="2" key="1">
    <citation type="submission" date="2022-08" db="EMBL/GenBank/DDBJ databases">
        <authorList>
            <person name="Marques A."/>
        </authorList>
    </citation>
    <scope>NUCLEOTIDE SEQUENCE</scope>
    <source>
        <strain evidence="2">RhyPub2mFocal</strain>
        <tissue evidence="2">Leaves</tissue>
    </source>
</reference>
<evidence type="ECO:0000313" key="3">
    <source>
        <dbReference type="Proteomes" id="UP001140206"/>
    </source>
</evidence>
<dbReference type="EMBL" id="JAMFTS010000002">
    <property type="protein sequence ID" value="KAJ4797676.1"/>
    <property type="molecule type" value="Genomic_DNA"/>
</dbReference>